<organism evidence="2 3">
    <name type="scientific">Aspergillus kawachii</name>
    <name type="common">White koji mold</name>
    <name type="synonym">Aspergillus awamori var. kawachi</name>
    <dbReference type="NCBI Taxonomy" id="1069201"/>
    <lineage>
        <taxon>Eukaryota</taxon>
        <taxon>Fungi</taxon>
        <taxon>Dikarya</taxon>
        <taxon>Ascomycota</taxon>
        <taxon>Pezizomycotina</taxon>
        <taxon>Eurotiomycetes</taxon>
        <taxon>Eurotiomycetidae</taxon>
        <taxon>Eurotiales</taxon>
        <taxon>Aspergillaceae</taxon>
        <taxon>Aspergillus</taxon>
        <taxon>Aspergillus subgen. Circumdati</taxon>
    </lineage>
</organism>
<evidence type="ECO:0000313" key="3">
    <source>
        <dbReference type="Proteomes" id="UP000661280"/>
    </source>
</evidence>
<reference evidence="2" key="2">
    <citation type="submission" date="2021-02" db="EMBL/GenBank/DDBJ databases">
        <title>Aspergillus luchuensis mut. kawachii IFO 4304 genome sequence.</title>
        <authorList>
            <person name="Mori K."/>
            <person name="Kadooka C."/>
            <person name="Goto M."/>
            <person name="Futagami T."/>
        </authorList>
    </citation>
    <scope>NUCLEOTIDE SEQUENCE</scope>
    <source>
        <strain evidence="2">IFO 4308</strain>
    </source>
</reference>
<dbReference type="GeneID" id="64959507"/>
<reference evidence="2" key="1">
    <citation type="submission" date="2021-01" db="EMBL/GenBank/DDBJ databases">
        <authorList>
            <consortium name="Aspergillus luchuensis mut. kawachii IFO 4304 genome sequencing consortium"/>
            <person name="Kazuki M."/>
            <person name="Futagami T."/>
        </authorList>
    </citation>
    <scope>NUCLEOTIDE SEQUENCE</scope>
    <source>
        <strain evidence="2">IFO 4308</strain>
    </source>
</reference>
<dbReference type="Proteomes" id="UP000661280">
    <property type="component" value="Chromosome 3"/>
</dbReference>
<gene>
    <name evidence="2" type="ORF">AKAW2_31501A</name>
</gene>
<feature type="region of interest" description="Disordered" evidence="1">
    <location>
        <begin position="68"/>
        <end position="96"/>
    </location>
</feature>
<name>A0A7R7W872_ASPKA</name>
<dbReference type="RefSeq" id="XP_041541948.1">
    <property type="nucleotide sequence ID" value="XM_041688133.1"/>
</dbReference>
<evidence type="ECO:0000313" key="2">
    <source>
        <dbReference type="EMBL" id="BCR98182.1"/>
    </source>
</evidence>
<protein>
    <submittedName>
        <fullName evidence="2">Uncharacterized protein</fullName>
    </submittedName>
</protein>
<dbReference type="KEGG" id="aluc:AKAW2_31501A"/>
<evidence type="ECO:0000256" key="1">
    <source>
        <dbReference type="SAM" id="MobiDB-lite"/>
    </source>
</evidence>
<sequence>MAYNFCSGYRSPLLMTDSSQRLSLGSLLSKAPSKASDRVPFYTLPPSSALRNKLLPYEGLATLPSGPASPVLTSSPRPALETYHHPRCSKGPPKTTLFERSRHYNENDLSEPELPILSVSQYEPLAKSTIELLYLNHMKLSIWPPRDISANRITVRKFCRRRRDEEDLIIEFPQPMNFVSCLLLKDIPLRKALQPFVLLALRSFYEPYRSYRSRIRLSELIHHLLKDLTDLYFLVLSLHALNLNMSACRFTYPGGRLIGSSPTERSSLRKLIQEQRPNPSWAYYMKRYPQMGGFKKDELESAAVKLPGNLIFVFRSYAEGA</sequence>
<dbReference type="AlphaFoldDB" id="A0A7R7W872"/>
<accession>A0A7R7W872</accession>
<keyword evidence="3" id="KW-1185">Reference proteome</keyword>
<dbReference type="EMBL" id="AP024427">
    <property type="protein sequence ID" value="BCR98182.1"/>
    <property type="molecule type" value="Genomic_DNA"/>
</dbReference>
<dbReference type="OrthoDB" id="4484330at2759"/>
<proteinExistence type="predicted"/>